<dbReference type="EMBL" id="JRNJ01000066">
    <property type="protein sequence ID" value="KGF26148.1"/>
    <property type="molecule type" value="Genomic_DNA"/>
</dbReference>
<sequence>MPFYTSKDALLHCKRASFTTQKGVDGKTGRKEIDKRRAELRRNATAKIRPPQAPPKEGMCLAGYGMLWVGEMEGGRNRAKRVFVYS</sequence>
<comment type="caution">
    <text evidence="1">The sequence shown here is derived from an EMBL/GenBank/DDBJ whole genome shotgun (WGS) entry which is preliminary data.</text>
</comment>
<gene>
    <name evidence="1" type="ORF">HMPREF2132_08405</name>
</gene>
<dbReference type="AlphaFoldDB" id="A0AAW3FFH6"/>
<accession>A0AAW3FFH6</accession>
<proteinExistence type="predicted"/>
<organism evidence="1 2">
    <name type="scientific">Prevotella histicola JCM 15637 = DNF00424</name>
    <dbReference type="NCBI Taxonomy" id="1236504"/>
    <lineage>
        <taxon>Bacteria</taxon>
        <taxon>Pseudomonadati</taxon>
        <taxon>Bacteroidota</taxon>
        <taxon>Bacteroidia</taxon>
        <taxon>Bacteroidales</taxon>
        <taxon>Prevotellaceae</taxon>
        <taxon>Prevotella</taxon>
    </lineage>
</organism>
<protein>
    <submittedName>
        <fullName evidence="1">Uncharacterized protein</fullName>
    </submittedName>
</protein>
<evidence type="ECO:0000313" key="1">
    <source>
        <dbReference type="EMBL" id="KGF26148.1"/>
    </source>
</evidence>
<evidence type="ECO:0000313" key="2">
    <source>
        <dbReference type="Proteomes" id="UP000029533"/>
    </source>
</evidence>
<reference evidence="1 2" key="1">
    <citation type="submission" date="2014-07" db="EMBL/GenBank/DDBJ databases">
        <authorList>
            <person name="McCorrison J."/>
            <person name="Sanka R."/>
            <person name="Torralba M."/>
            <person name="Gillis M."/>
            <person name="Haft D.H."/>
            <person name="Methe B."/>
            <person name="Sutton G."/>
            <person name="Nelson K.E."/>
        </authorList>
    </citation>
    <scope>NUCLEOTIDE SEQUENCE [LARGE SCALE GENOMIC DNA]</scope>
    <source>
        <strain evidence="1 2">DNF00424</strain>
    </source>
</reference>
<name>A0AAW3FFH6_9BACT</name>
<dbReference type="Proteomes" id="UP000029533">
    <property type="component" value="Unassembled WGS sequence"/>
</dbReference>